<feature type="compositionally biased region" description="Polar residues" evidence="1">
    <location>
        <begin position="332"/>
        <end position="348"/>
    </location>
</feature>
<dbReference type="SUPFAM" id="SSF69848">
    <property type="entry name" value="LCCL domain"/>
    <property type="match status" value="1"/>
</dbReference>
<feature type="compositionally biased region" description="Polar residues" evidence="1">
    <location>
        <begin position="1"/>
        <end position="10"/>
    </location>
</feature>
<feature type="compositionally biased region" description="Basic residues" evidence="1">
    <location>
        <begin position="739"/>
        <end position="748"/>
    </location>
</feature>
<feature type="compositionally biased region" description="Basic and acidic residues" evidence="1">
    <location>
        <begin position="512"/>
        <end position="522"/>
    </location>
</feature>
<evidence type="ECO:0000313" key="2">
    <source>
        <dbReference type="EMBL" id="KAL2048915.1"/>
    </source>
</evidence>
<accession>A0ABR4AUH2</accession>
<dbReference type="Pfam" id="PF08642">
    <property type="entry name" value="Rxt3"/>
    <property type="match status" value="1"/>
</dbReference>
<feature type="compositionally biased region" description="Basic residues" evidence="1">
    <location>
        <begin position="677"/>
        <end position="689"/>
    </location>
</feature>
<name>A0ABR4AUH2_9LECA</name>
<feature type="compositionally biased region" description="Polar residues" evidence="1">
    <location>
        <begin position="69"/>
        <end position="79"/>
    </location>
</feature>
<feature type="compositionally biased region" description="Polar residues" evidence="1">
    <location>
        <begin position="468"/>
        <end position="478"/>
    </location>
</feature>
<dbReference type="InterPro" id="IPR036609">
    <property type="entry name" value="LCCL_sf"/>
</dbReference>
<evidence type="ECO:0000256" key="1">
    <source>
        <dbReference type="SAM" id="MobiDB-lite"/>
    </source>
</evidence>
<dbReference type="Gene3D" id="2.170.130.20">
    <property type="entry name" value="LCCL-like domain"/>
    <property type="match status" value="1"/>
</dbReference>
<feature type="region of interest" description="Disordered" evidence="1">
    <location>
        <begin position="633"/>
        <end position="773"/>
    </location>
</feature>
<protein>
    <submittedName>
        <fullName evidence="2">Uncharacterized protein</fullName>
    </submittedName>
</protein>
<feature type="compositionally biased region" description="Basic and acidic residues" evidence="1">
    <location>
        <begin position="374"/>
        <end position="383"/>
    </location>
</feature>
<feature type="compositionally biased region" description="Pro residues" evidence="1">
    <location>
        <begin position="171"/>
        <end position="192"/>
    </location>
</feature>
<feature type="compositionally biased region" description="Low complexity" evidence="1">
    <location>
        <begin position="226"/>
        <end position="241"/>
    </location>
</feature>
<feature type="compositionally biased region" description="Polar residues" evidence="1">
    <location>
        <begin position="546"/>
        <end position="558"/>
    </location>
</feature>
<dbReference type="EMBL" id="JBHFEH010000076">
    <property type="protein sequence ID" value="KAL2048915.1"/>
    <property type="molecule type" value="Genomic_DNA"/>
</dbReference>
<feature type="compositionally biased region" description="Basic and acidic residues" evidence="1">
    <location>
        <begin position="349"/>
        <end position="359"/>
    </location>
</feature>
<feature type="compositionally biased region" description="Basic and acidic residues" evidence="1">
    <location>
        <begin position="483"/>
        <end position="499"/>
    </location>
</feature>
<feature type="compositionally biased region" description="Basic residues" evidence="1">
    <location>
        <begin position="709"/>
        <end position="729"/>
    </location>
</feature>
<comment type="caution">
    <text evidence="2">The sequence shown here is derived from an EMBL/GenBank/DDBJ whole genome shotgun (WGS) entry which is preliminary data.</text>
</comment>
<feature type="compositionally biased region" description="Polar residues" evidence="1">
    <location>
        <begin position="640"/>
        <end position="653"/>
    </location>
</feature>
<evidence type="ECO:0000313" key="3">
    <source>
        <dbReference type="Proteomes" id="UP001590951"/>
    </source>
</evidence>
<proteinExistence type="predicted"/>
<feature type="compositionally biased region" description="Polar residues" evidence="1">
    <location>
        <begin position="253"/>
        <end position="280"/>
    </location>
</feature>
<sequence length="1019" mass="112835">MDPRNTSSHQPFARPLSPPGVRNARLAPIPPPPYTLQAPLHASQPTPNRDPFLPRRNEHEEVRQEQHKSLSQSPFSLGNYTAGLQREASGAAMENRDSVQENGGSWRFGDGRMGRYRSQSGDGSSSSSLPPPPPSSAFGTSLQDSASQRDAARKQEHGTSSPRMYGATQEVPPPPPPPPPMNGLPMLPPSPSPQYNARVPMSQVPPPPPPFSGRRELPALSSTARPGSSMSISSMLDSGPSRTPREPPAAAQINGTSPTDSYPSSTHQLSAPSPTKSSHGNGFLHRSSPDKFRTSQPLTNHSFRAYSGGASNRPYTNFKDRSPDGSQFGPLSATSLSQYSPQSETSAQLERRQQQDRHSSIGAMMDRPTSQPNEYRESPLELKRRTEIEALRADTTRLREAVGRDMSALPARVSSFEYLSREAQLERQARLEQQAQLERERRLEQEKVSAAQSSPRDDRLRGMDYPFLTQSSVFSEPPSSGPRPDRESIPSRIFDRDLHSQYNPTKGPLSEESLRRLREESQRQNQNVPNYSPSASRLRFHDNGNERQVQSNLPNSLSGRDGNGSVDGGIQMSRTAEDGSQSHRTMLAMMFDNKRTGRISPLPQAVQGAQGQTRGPSTDPSIKNEFSRMFAGIGSGVGSNSGASTPFQLPSPKQNHDSDQRIPFSSRKDLFELGKSSRNKSRAGKRSRKVKNDDAVEIIESHVINPQTRSRRGEKKSRHGHHHHHRHHHRLDDQNGCSSHHHHLHHHHNPDGTISYHNHSKTPVTKPPPRIPITTINNDRILESVRILPRQHLGSIVYSPTVESHTSQASIDSKLSYMTAPYTIPRCEGKENCTLTVRIPKFYLSKEEREQVCLRRAVWGTDIYTDDSDPLTAAIHSGWVRGDWGNLVDFSMMELNPTVELKESEQQSTLSAPPASPMLPPPGMDLHLTLLILPTLENYTPRVMHGIKSRAWGGDHDGMSYRIEKIAWVDEKSARGEERVGEARRKRLKMITGSRTTGPVVHFGIGKSLSGGKVGIVAA</sequence>
<feature type="compositionally biased region" description="Basic and acidic residues" evidence="1">
    <location>
        <begin position="52"/>
        <end position="68"/>
    </location>
</feature>
<organism evidence="2 3">
    <name type="scientific">Lepraria finkii</name>
    <dbReference type="NCBI Taxonomy" id="1340010"/>
    <lineage>
        <taxon>Eukaryota</taxon>
        <taxon>Fungi</taxon>
        <taxon>Dikarya</taxon>
        <taxon>Ascomycota</taxon>
        <taxon>Pezizomycotina</taxon>
        <taxon>Lecanoromycetes</taxon>
        <taxon>OSLEUM clade</taxon>
        <taxon>Lecanoromycetidae</taxon>
        <taxon>Lecanorales</taxon>
        <taxon>Lecanorineae</taxon>
        <taxon>Stereocaulaceae</taxon>
        <taxon>Lepraria</taxon>
    </lineage>
</organism>
<dbReference type="InterPro" id="IPR013951">
    <property type="entry name" value="Rxt3"/>
</dbReference>
<reference evidence="2 3" key="1">
    <citation type="submission" date="2024-09" db="EMBL/GenBank/DDBJ databases">
        <title>Rethinking Asexuality: The Enigmatic Case of Functional Sexual Genes in Lepraria (Stereocaulaceae).</title>
        <authorList>
            <person name="Doellman M."/>
            <person name="Sun Y."/>
            <person name="Barcenas-Pena A."/>
            <person name="Lumbsch H.T."/>
            <person name="Grewe F."/>
        </authorList>
    </citation>
    <scope>NUCLEOTIDE SEQUENCE [LARGE SCALE GENOMIC DNA]</scope>
    <source>
        <strain evidence="2 3">Grewe 0041</strain>
    </source>
</reference>
<dbReference type="Proteomes" id="UP001590951">
    <property type="component" value="Unassembled WGS sequence"/>
</dbReference>
<keyword evidence="3" id="KW-1185">Reference proteome</keyword>
<feature type="region of interest" description="Disordered" evidence="1">
    <location>
        <begin position="441"/>
        <end position="583"/>
    </location>
</feature>
<gene>
    <name evidence="2" type="ORF">ABVK25_010867</name>
</gene>
<feature type="compositionally biased region" description="Basic and acidic residues" evidence="1">
    <location>
        <begin position="654"/>
        <end position="672"/>
    </location>
</feature>
<feature type="region of interest" description="Disordered" evidence="1">
    <location>
        <begin position="1"/>
        <end position="383"/>
    </location>
</feature>
<feature type="compositionally biased region" description="Polar residues" evidence="1">
    <location>
        <begin position="137"/>
        <end position="148"/>
    </location>
</feature>